<dbReference type="Pfam" id="PF04319">
    <property type="entry name" value="NifZ"/>
    <property type="match status" value="1"/>
</dbReference>
<dbReference type="OrthoDB" id="9801083at2"/>
<dbReference type="EMBL" id="RBXL01000001">
    <property type="protein sequence ID" value="RKT45291.1"/>
    <property type="molecule type" value="Genomic_DNA"/>
</dbReference>
<organism evidence="4 5">
    <name type="scientific">Thiocapsa rosea</name>
    <dbReference type="NCBI Taxonomy" id="69360"/>
    <lineage>
        <taxon>Bacteria</taxon>
        <taxon>Pseudomonadati</taxon>
        <taxon>Pseudomonadota</taxon>
        <taxon>Gammaproteobacteria</taxon>
        <taxon>Chromatiales</taxon>
        <taxon>Chromatiaceae</taxon>
        <taxon>Thiocapsa</taxon>
    </lineage>
</organism>
<dbReference type="InterPro" id="IPR007415">
    <property type="entry name" value="Nitrogenase_MoFe_mat_NifZ"/>
</dbReference>
<evidence type="ECO:0000313" key="5">
    <source>
        <dbReference type="Proteomes" id="UP000274556"/>
    </source>
</evidence>
<protein>
    <submittedName>
        <fullName evidence="4">Nitrogen fixation protein NifZ</fullName>
    </submittedName>
</protein>
<dbReference type="AlphaFoldDB" id="A0A495V7B9"/>
<accession>A0A495V7B9</accession>
<comment type="similarity">
    <text evidence="1">Belongs to the NifZ family.</text>
</comment>
<dbReference type="RefSeq" id="WP_120797591.1">
    <property type="nucleotide sequence ID" value="NZ_RBXL01000001.1"/>
</dbReference>
<dbReference type="Proteomes" id="UP000274556">
    <property type="component" value="Unassembled WGS sequence"/>
</dbReference>
<reference evidence="4 5" key="1">
    <citation type="submission" date="2018-10" db="EMBL/GenBank/DDBJ databases">
        <title>Genomic Encyclopedia of Archaeal and Bacterial Type Strains, Phase II (KMG-II): from individual species to whole genera.</title>
        <authorList>
            <person name="Goeker M."/>
        </authorList>
    </citation>
    <scope>NUCLEOTIDE SEQUENCE [LARGE SCALE GENOMIC DNA]</scope>
    <source>
        <strain evidence="4 5">DSM 235</strain>
    </source>
</reference>
<evidence type="ECO:0000313" key="4">
    <source>
        <dbReference type="EMBL" id="RKT45291.1"/>
    </source>
</evidence>
<evidence type="ECO:0000256" key="2">
    <source>
        <dbReference type="ARBA" id="ARBA00023231"/>
    </source>
</evidence>
<sequence length="163" mass="18065">MRPGFDYGDEVRVVRNVRNDGTFPGRQTGNLLIRRGSTGFVRDIGTFLQDQIIYSVHFLEHDLVVGCREEELQAAAAPWTPSRFEAREKVASRMPLGIQGKVLVEAGEIGEVMRVLRDHPAGVVYEVHFADRPTLQVPESALIESAPTEGVTPDTPEREAEAP</sequence>
<name>A0A495V7B9_9GAMM</name>
<keyword evidence="2" id="KW-0535">Nitrogen fixation</keyword>
<comment type="caution">
    <text evidence="4">The sequence shown here is derived from an EMBL/GenBank/DDBJ whole genome shotgun (WGS) entry which is preliminary data.</text>
</comment>
<feature type="region of interest" description="Disordered" evidence="3">
    <location>
        <begin position="139"/>
        <end position="163"/>
    </location>
</feature>
<dbReference type="GO" id="GO:0009399">
    <property type="term" value="P:nitrogen fixation"/>
    <property type="evidence" value="ECO:0007669"/>
    <property type="project" value="InterPro"/>
</dbReference>
<gene>
    <name evidence="4" type="ORF">BDD21_2727</name>
</gene>
<evidence type="ECO:0000256" key="1">
    <source>
        <dbReference type="ARBA" id="ARBA00008027"/>
    </source>
</evidence>
<proteinExistence type="inferred from homology"/>
<evidence type="ECO:0000256" key="3">
    <source>
        <dbReference type="SAM" id="MobiDB-lite"/>
    </source>
</evidence>
<keyword evidence="5" id="KW-1185">Reference proteome</keyword>